<reference evidence="3 4" key="1">
    <citation type="submission" date="2019-02" db="EMBL/GenBank/DDBJ databases">
        <title>Deep-cultivation of Planctomycetes and their phenomic and genomic characterization uncovers novel biology.</title>
        <authorList>
            <person name="Wiegand S."/>
            <person name="Jogler M."/>
            <person name="Boedeker C."/>
            <person name="Pinto D."/>
            <person name="Vollmers J."/>
            <person name="Rivas-Marin E."/>
            <person name="Kohn T."/>
            <person name="Peeters S.H."/>
            <person name="Heuer A."/>
            <person name="Rast P."/>
            <person name="Oberbeckmann S."/>
            <person name="Bunk B."/>
            <person name="Jeske O."/>
            <person name="Meyerdierks A."/>
            <person name="Storesund J.E."/>
            <person name="Kallscheuer N."/>
            <person name="Luecker S."/>
            <person name="Lage O.M."/>
            <person name="Pohl T."/>
            <person name="Merkel B.J."/>
            <person name="Hornburger P."/>
            <person name="Mueller R.-W."/>
            <person name="Bruemmer F."/>
            <person name="Labrenz M."/>
            <person name="Spormann A.M."/>
            <person name="Op den Camp H."/>
            <person name="Overmann J."/>
            <person name="Amann R."/>
            <person name="Jetten M.S.M."/>
            <person name="Mascher T."/>
            <person name="Medema M.H."/>
            <person name="Devos D.P."/>
            <person name="Kaster A.-K."/>
            <person name="Ovreas L."/>
            <person name="Rohde M."/>
            <person name="Galperin M.Y."/>
            <person name="Jogler C."/>
        </authorList>
    </citation>
    <scope>NUCLEOTIDE SEQUENCE [LARGE SCALE GENOMIC DNA]</scope>
    <source>
        <strain evidence="3 4">Mal4</strain>
    </source>
</reference>
<keyword evidence="1" id="KW-1133">Transmembrane helix</keyword>
<dbReference type="SUPFAM" id="SSF54523">
    <property type="entry name" value="Pili subunits"/>
    <property type="match status" value="1"/>
</dbReference>
<keyword evidence="1" id="KW-0812">Transmembrane</keyword>
<dbReference type="PROSITE" id="PS00409">
    <property type="entry name" value="PROKAR_NTER_METHYL"/>
    <property type="match status" value="1"/>
</dbReference>
<dbReference type="InterPro" id="IPR045584">
    <property type="entry name" value="Pilin-like"/>
</dbReference>
<name>A0A517Z714_9PLAN</name>
<evidence type="ECO:0000313" key="3">
    <source>
        <dbReference type="EMBL" id="QDU38234.1"/>
    </source>
</evidence>
<dbReference type="EMBL" id="CP036275">
    <property type="protein sequence ID" value="QDU38234.1"/>
    <property type="molecule type" value="Genomic_DNA"/>
</dbReference>
<dbReference type="RefSeq" id="WP_145369539.1">
    <property type="nucleotide sequence ID" value="NZ_CP036275.1"/>
</dbReference>
<gene>
    <name evidence="3" type="ORF">Mal4_25590</name>
</gene>
<evidence type="ECO:0000313" key="4">
    <source>
        <dbReference type="Proteomes" id="UP000320496"/>
    </source>
</evidence>
<dbReference type="Proteomes" id="UP000320496">
    <property type="component" value="Chromosome"/>
</dbReference>
<feature type="transmembrane region" description="Helical" evidence="1">
    <location>
        <begin position="23"/>
        <end position="46"/>
    </location>
</feature>
<sequence length="296" mass="32893">MKVKGNGRAIEQSVLSVKGREGFTLIELLVVIAIIAILVALLLPAVQQAREAARRSQCKNNLKQLGLAFHNYYDVYRVLPDGGRDRGTDPCSGCCSADNRGEWNWMYQILPYIEQTNLYNEPSDNEVYRTPVSVYYCPTRRRPARYPTTGTAKTDYAGSAGDSMSGYNGAVVRRSCAHPVTFADMVDGTSNTLLIGEKQTNPKNFGGSGGDNEPWANSGWDQDQIRWADPNYPPASDFDHQAEPPTYWSSRFGSSHVGIFNGLRVDGSVRSVSYNIDKEMFRRLCVRNDGLVVEVD</sequence>
<dbReference type="KEGG" id="mri:Mal4_25590"/>
<dbReference type="AlphaFoldDB" id="A0A517Z714"/>
<keyword evidence="4" id="KW-1185">Reference proteome</keyword>
<evidence type="ECO:0000259" key="2">
    <source>
        <dbReference type="Pfam" id="PF07596"/>
    </source>
</evidence>
<organism evidence="3 4">
    <name type="scientific">Maioricimonas rarisocia</name>
    <dbReference type="NCBI Taxonomy" id="2528026"/>
    <lineage>
        <taxon>Bacteria</taxon>
        <taxon>Pseudomonadati</taxon>
        <taxon>Planctomycetota</taxon>
        <taxon>Planctomycetia</taxon>
        <taxon>Planctomycetales</taxon>
        <taxon>Planctomycetaceae</taxon>
        <taxon>Maioricimonas</taxon>
    </lineage>
</organism>
<dbReference type="InterPro" id="IPR012902">
    <property type="entry name" value="N_methyl_site"/>
</dbReference>
<keyword evidence="1" id="KW-0472">Membrane</keyword>
<dbReference type="OrthoDB" id="255848at2"/>
<feature type="domain" description="DUF1559" evidence="2">
    <location>
        <begin position="47"/>
        <end position="279"/>
    </location>
</feature>
<dbReference type="Pfam" id="PF07963">
    <property type="entry name" value="N_methyl"/>
    <property type="match status" value="1"/>
</dbReference>
<dbReference type="Gene3D" id="3.30.700.10">
    <property type="entry name" value="Glycoprotein, Type 4 Pilin"/>
    <property type="match status" value="1"/>
</dbReference>
<dbReference type="PANTHER" id="PTHR30093:SF2">
    <property type="entry name" value="TYPE II SECRETION SYSTEM PROTEIN H"/>
    <property type="match status" value="1"/>
</dbReference>
<evidence type="ECO:0000256" key="1">
    <source>
        <dbReference type="SAM" id="Phobius"/>
    </source>
</evidence>
<dbReference type="InterPro" id="IPR011453">
    <property type="entry name" value="DUF1559"/>
</dbReference>
<dbReference type="NCBIfam" id="TIGR02532">
    <property type="entry name" value="IV_pilin_GFxxxE"/>
    <property type="match status" value="1"/>
</dbReference>
<accession>A0A517Z714</accession>
<dbReference type="Pfam" id="PF07596">
    <property type="entry name" value="SBP_bac_10"/>
    <property type="match status" value="1"/>
</dbReference>
<dbReference type="PANTHER" id="PTHR30093">
    <property type="entry name" value="GENERAL SECRETION PATHWAY PROTEIN G"/>
    <property type="match status" value="1"/>
</dbReference>
<proteinExistence type="predicted"/>
<protein>
    <submittedName>
        <fullName evidence="3">Putative major pilin subunit</fullName>
    </submittedName>
</protein>